<sequence>MKHSALVFALTGGLSIGAQGMETLHIEIVTPDGHRYRAEQSLDKDFDSYQSGAIAGDRAPREYQAIRCGGPWGAIKYRLSLTSGPGYELYAKGSNLLLQIVEHSVISADQTIAAMSVHCIDTEPQQVLKAVAEIKLDRGSATTQQLRLANGYQLEYRYTP</sequence>
<gene>
    <name evidence="1" type="ORF">SAMN05216562_2876</name>
</gene>
<evidence type="ECO:0000313" key="1">
    <source>
        <dbReference type="EMBL" id="SEA36975.1"/>
    </source>
</evidence>
<name>A0A1H4AM85_9GAMM</name>
<accession>A0A1H4AM85</accession>
<organism evidence="1 2">
    <name type="scientific">Microbulbifer marinus</name>
    <dbReference type="NCBI Taxonomy" id="658218"/>
    <lineage>
        <taxon>Bacteria</taxon>
        <taxon>Pseudomonadati</taxon>
        <taxon>Pseudomonadota</taxon>
        <taxon>Gammaproteobacteria</taxon>
        <taxon>Cellvibrionales</taxon>
        <taxon>Microbulbiferaceae</taxon>
        <taxon>Microbulbifer</taxon>
    </lineage>
</organism>
<dbReference type="OrthoDB" id="5738266at2"/>
<keyword evidence="2" id="KW-1185">Reference proteome</keyword>
<protein>
    <submittedName>
        <fullName evidence="1">Uncharacterized protein</fullName>
    </submittedName>
</protein>
<reference evidence="2" key="1">
    <citation type="submission" date="2016-10" db="EMBL/GenBank/DDBJ databases">
        <authorList>
            <person name="Varghese N."/>
            <person name="Submissions S."/>
        </authorList>
    </citation>
    <scope>NUCLEOTIDE SEQUENCE [LARGE SCALE GENOMIC DNA]</scope>
    <source>
        <strain evidence="2">CGMCC 1.10657</strain>
    </source>
</reference>
<dbReference type="Proteomes" id="UP000198658">
    <property type="component" value="Unassembled WGS sequence"/>
</dbReference>
<proteinExistence type="predicted"/>
<dbReference type="RefSeq" id="WP_091389969.1">
    <property type="nucleotide sequence ID" value="NZ_FNQO01000003.1"/>
</dbReference>
<dbReference type="AlphaFoldDB" id="A0A1H4AM85"/>
<dbReference type="EMBL" id="FNQO01000003">
    <property type="protein sequence ID" value="SEA36975.1"/>
    <property type="molecule type" value="Genomic_DNA"/>
</dbReference>
<dbReference type="STRING" id="658218.SAMN05216562_2876"/>
<evidence type="ECO:0000313" key="2">
    <source>
        <dbReference type="Proteomes" id="UP000198658"/>
    </source>
</evidence>